<sequence>MTDTGAIGTLLDDNRLGDAMAAAVASLKARPQDMAARLLLIDLLILSGDYARADAQAEIAARLFPGEAVGLARLRGLVRGMEARRLWHTEGAVPAFPGGPSAADQIALRMALALRAGDGADAADRLLELDHTRGSLSVTVDGEAANDLRDLDDRLPHALEAVTDGGAYLWIDWTRIASLTLAPAARPRDLAWRRASLELSDGSQAEVLLPLIYDAPDLEPAERLGRVTEWRDAPGGLVTGRGQRCLLVGETVRALGECVSIEIASAPAETVHG</sequence>
<organism evidence="1 2">
    <name type="scientific">Aureimonas jatrophae</name>
    <dbReference type="NCBI Taxonomy" id="1166073"/>
    <lineage>
        <taxon>Bacteria</taxon>
        <taxon>Pseudomonadati</taxon>
        <taxon>Pseudomonadota</taxon>
        <taxon>Alphaproteobacteria</taxon>
        <taxon>Hyphomicrobiales</taxon>
        <taxon>Aurantimonadaceae</taxon>
        <taxon>Aureimonas</taxon>
    </lineage>
</organism>
<protein>
    <submittedName>
        <fullName evidence="1">Type VI secretion system protein ImpE</fullName>
    </submittedName>
</protein>
<dbReference type="EMBL" id="FNIT01000017">
    <property type="protein sequence ID" value="SDO87343.1"/>
    <property type="molecule type" value="Genomic_DNA"/>
</dbReference>
<proteinExistence type="predicted"/>
<evidence type="ECO:0000313" key="1">
    <source>
        <dbReference type="EMBL" id="SDO87343.1"/>
    </source>
</evidence>
<dbReference type="Gene3D" id="1.25.40.10">
    <property type="entry name" value="Tetratricopeptide repeat domain"/>
    <property type="match status" value="1"/>
</dbReference>
<keyword evidence="2" id="KW-1185">Reference proteome</keyword>
<dbReference type="Pfam" id="PF07024">
    <property type="entry name" value="ImpE"/>
    <property type="match status" value="1"/>
</dbReference>
<reference evidence="1 2" key="1">
    <citation type="submission" date="2016-10" db="EMBL/GenBank/DDBJ databases">
        <authorList>
            <person name="de Groot N.N."/>
        </authorList>
    </citation>
    <scope>NUCLEOTIDE SEQUENCE [LARGE SCALE GENOMIC DNA]</scope>
    <source>
        <strain evidence="2">L7-484,KACC 16230,DSM 25025</strain>
    </source>
</reference>
<dbReference type="AlphaFoldDB" id="A0A1H0N3W5"/>
<dbReference type="InterPro" id="IPR009211">
    <property type="entry name" value="TagJ"/>
</dbReference>
<gene>
    <name evidence="1" type="ORF">SAMN05192530_11716</name>
</gene>
<dbReference type="STRING" id="1166073.SAMN05192530_11716"/>
<dbReference type="SUPFAM" id="SSF144059">
    <property type="entry name" value="ImpE-like"/>
    <property type="match status" value="1"/>
</dbReference>
<dbReference type="InterPro" id="IPR011990">
    <property type="entry name" value="TPR-like_helical_dom_sf"/>
</dbReference>
<dbReference type="PIRSF" id="PIRSF029288">
    <property type="entry name" value="SciE_ImpE"/>
    <property type="match status" value="1"/>
</dbReference>
<dbReference type="RefSeq" id="WP_090677097.1">
    <property type="nucleotide sequence ID" value="NZ_FNIT01000017.1"/>
</dbReference>
<name>A0A1H0N3W5_9HYPH</name>
<evidence type="ECO:0000313" key="2">
    <source>
        <dbReference type="Proteomes" id="UP000198793"/>
    </source>
</evidence>
<dbReference type="Proteomes" id="UP000198793">
    <property type="component" value="Unassembled WGS sequence"/>
</dbReference>
<dbReference type="OrthoDB" id="5416084at2"/>
<accession>A0A1H0N3W5</accession>